<evidence type="ECO:0000256" key="1">
    <source>
        <dbReference type="ARBA" id="ARBA00022516"/>
    </source>
</evidence>
<comment type="similarity">
    <text evidence="9">Belongs to the GGGP/HepGP synthase family. Group I subfamily.</text>
</comment>
<comment type="caution">
    <text evidence="10">The sequence shown here is derived from an EMBL/GenBank/DDBJ whole genome shotgun (WGS) entry which is preliminary data.</text>
</comment>
<dbReference type="EMBL" id="JAHQCR010000032">
    <property type="protein sequence ID" value="MBU9721264.1"/>
    <property type="molecule type" value="Genomic_DNA"/>
</dbReference>
<dbReference type="GO" id="GO:0016740">
    <property type="term" value="F:transferase activity"/>
    <property type="evidence" value="ECO:0007669"/>
    <property type="project" value="UniProtKB-KW"/>
</dbReference>
<feature type="binding site" evidence="9">
    <location>
        <begin position="209"/>
        <end position="210"/>
    </location>
    <ligand>
        <name>sn-glycerol 1-phosphate</name>
        <dbReference type="ChEBI" id="CHEBI:57685"/>
    </ligand>
</feature>
<dbReference type="CDD" id="cd02812">
    <property type="entry name" value="PcrB_like"/>
    <property type="match status" value="1"/>
</dbReference>
<evidence type="ECO:0000256" key="3">
    <source>
        <dbReference type="ARBA" id="ARBA00022723"/>
    </source>
</evidence>
<dbReference type="PANTHER" id="PTHR40029:SF2">
    <property type="entry name" value="HEPTAPRENYLGLYCERYL PHOSPHATE SYNTHASE"/>
    <property type="match status" value="1"/>
</dbReference>
<dbReference type="NCBIfam" id="TIGR01768">
    <property type="entry name" value="GGGP-family"/>
    <property type="match status" value="1"/>
</dbReference>
<proteinExistence type="inferred from homology"/>
<evidence type="ECO:0000256" key="5">
    <source>
        <dbReference type="ARBA" id="ARBA00023098"/>
    </source>
</evidence>
<reference evidence="10 11" key="1">
    <citation type="submission" date="2021-06" db="EMBL/GenBank/DDBJ databases">
        <title>Bacillus sp. RD4P76, an endophyte from a halophyte.</title>
        <authorList>
            <person name="Sun J.-Q."/>
        </authorList>
    </citation>
    <scope>NUCLEOTIDE SEQUENCE [LARGE SCALE GENOMIC DNA]</scope>
    <source>
        <strain evidence="10 11">JCM 17098</strain>
    </source>
</reference>
<dbReference type="Pfam" id="PF01884">
    <property type="entry name" value="PcrB"/>
    <property type="match status" value="1"/>
</dbReference>
<dbReference type="PANTHER" id="PTHR40029">
    <property type="match status" value="1"/>
</dbReference>
<feature type="binding site" evidence="9">
    <location>
        <position position="14"/>
    </location>
    <ligand>
        <name>Mg(2+)</name>
        <dbReference type="ChEBI" id="CHEBI:18420"/>
    </ligand>
</feature>
<keyword evidence="7 9" id="KW-1208">Phospholipid metabolism</keyword>
<feature type="binding site" evidence="9">
    <location>
        <position position="12"/>
    </location>
    <ligand>
        <name>sn-glycerol 1-phosphate</name>
        <dbReference type="ChEBI" id="CHEBI:57685"/>
    </ligand>
</feature>
<feature type="binding site" evidence="9">
    <location>
        <begin position="159"/>
        <end position="164"/>
    </location>
    <ligand>
        <name>sn-glycerol 1-phosphate</name>
        <dbReference type="ChEBI" id="CHEBI:57685"/>
    </ligand>
</feature>
<comment type="function">
    <text evidence="9">Prenyltransferase that catalyzes in vivo the transfer of the heptaprenyl moiety of heptaprenyl pyrophosphate (HepPP; 35 carbon atoms) to the C3 hydroxyl of sn-glycerol-1-phosphate (G1P), producing heptaprenylglyceryl phosphate (HepGP). This reaction is an ether-bond-formation step in the biosynthesis of archaea-type G1P-based membrane lipids found in Bacillales.</text>
</comment>
<feature type="binding site" evidence="9">
    <location>
        <position position="40"/>
    </location>
    <ligand>
        <name>Mg(2+)</name>
        <dbReference type="ChEBI" id="CHEBI:18420"/>
    </ligand>
</feature>
<comment type="cofactor">
    <cofactor evidence="9">
        <name>Mg(2+)</name>
        <dbReference type="ChEBI" id="CHEBI:18420"/>
    </cofactor>
</comment>
<accession>A0ABS6JRT3</accession>
<comment type="subunit">
    <text evidence="9">Homodimer.</text>
</comment>
<dbReference type="SUPFAM" id="SSF51395">
    <property type="entry name" value="FMN-linked oxidoreductases"/>
    <property type="match status" value="1"/>
</dbReference>
<evidence type="ECO:0000256" key="8">
    <source>
        <dbReference type="ARBA" id="ARBA00048318"/>
    </source>
</evidence>
<feature type="binding site" evidence="9">
    <location>
        <position position="189"/>
    </location>
    <ligand>
        <name>sn-glycerol 1-phosphate</name>
        <dbReference type="ChEBI" id="CHEBI:57685"/>
    </ligand>
</feature>
<keyword evidence="3 9" id="KW-0479">Metal-binding</keyword>
<evidence type="ECO:0000256" key="6">
    <source>
        <dbReference type="ARBA" id="ARBA00023209"/>
    </source>
</evidence>
<dbReference type="Proteomes" id="UP000790580">
    <property type="component" value="Unassembled WGS sequence"/>
</dbReference>
<evidence type="ECO:0000256" key="2">
    <source>
        <dbReference type="ARBA" id="ARBA00022679"/>
    </source>
</evidence>
<gene>
    <name evidence="9" type="primary">pcrB</name>
    <name evidence="10" type="ORF">KS407_07350</name>
</gene>
<dbReference type="HAMAP" id="MF_00112">
    <property type="entry name" value="GGGP_HepGP_synthase"/>
    <property type="match status" value="1"/>
</dbReference>
<comment type="caution">
    <text evidence="9">Lacks conserved residue(s) required for the propagation of feature annotation.</text>
</comment>
<dbReference type="Gene3D" id="3.20.20.390">
    <property type="entry name" value="FMN-linked oxidoreductases"/>
    <property type="match status" value="1"/>
</dbReference>
<evidence type="ECO:0000313" key="11">
    <source>
        <dbReference type="Proteomes" id="UP000790580"/>
    </source>
</evidence>
<sequence>MLEYNEWKHVFKLDPNKTIDDDALEALCESGTDAIIVGGSDGVTEENTIDLLMRVRRYSVACAMEVSNLYSIVPGFDYYLIPSVLNSRHATWINGLHHRALKEYGHIINWDEVLAEGYCVLNEKSKVAQLTDAYTDLGEDDIVAYARMTDKLFKMPIFYLEYSGEYGDPRVVERVKRELESVQLFYGGGITNETKASEMAMYADTVVVGNIIYDDLKAALKTVNAVKKRV</sequence>
<keyword evidence="6 9" id="KW-0594">Phospholipid biosynthesis</keyword>
<evidence type="ECO:0000256" key="4">
    <source>
        <dbReference type="ARBA" id="ARBA00022842"/>
    </source>
</evidence>
<dbReference type="NCBIfam" id="NF003197">
    <property type="entry name" value="PRK04169.1-1"/>
    <property type="match status" value="1"/>
</dbReference>
<dbReference type="InterPro" id="IPR008205">
    <property type="entry name" value="GGGP_HepGP_synthase"/>
</dbReference>
<keyword evidence="2 9" id="KW-0808">Transferase</keyword>
<keyword evidence="4 9" id="KW-0460">Magnesium</keyword>
<dbReference type="InterPro" id="IPR039074">
    <property type="entry name" value="GGGP/HepGP_synthase_I"/>
</dbReference>
<dbReference type="InterPro" id="IPR038597">
    <property type="entry name" value="GGGP/HepGP_synthase_sf"/>
</dbReference>
<protein>
    <recommendedName>
        <fullName evidence="9">Heptaprenylglyceryl phosphate synthase</fullName>
        <shortName evidence="9">HepGP synthase</shortName>
        <ecNumber evidence="9">2.5.1.n9</ecNumber>
    </recommendedName>
    <alternativeName>
        <fullName evidence="9">Glycerol-1-phosphate heptaprenyltransferase</fullName>
    </alternativeName>
</protein>
<organism evidence="10 11">
    <name type="scientific">Evansella alkalicola</name>
    <dbReference type="NCBI Taxonomy" id="745819"/>
    <lineage>
        <taxon>Bacteria</taxon>
        <taxon>Bacillati</taxon>
        <taxon>Bacillota</taxon>
        <taxon>Bacilli</taxon>
        <taxon>Bacillales</taxon>
        <taxon>Bacillaceae</taxon>
        <taxon>Evansella</taxon>
    </lineage>
</organism>
<keyword evidence="1 9" id="KW-0444">Lipid biosynthesis</keyword>
<evidence type="ECO:0000256" key="7">
    <source>
        <dbReference type="ARBA" id="ARBA00023264"/>
    </source>
</evidence>
<name>A0ABS6JRT3_9BACI</name>
<evidence type="ECO:0000313" key="10">
    <source>
        <dbReference type="EMBL" id="MBU9721264.1"/>
    </source>
</evidence>
<evidence type="ECO:0000256" key="9">
    <source>
        <dbReference type="HAMAP-Rule" id="MF_00112"/>
    </source>
</evidence>
<comment type="pathway">
    <text evidence="9">Membrane lipid metabolism; glycerophospholipid metabolism.</text>
</comment>
<keyword evidence="11" id="KW-1185">Reference proteome</keyword>
<dbReference type="EC" id="2.5.1.n9" evidence="9"/>
<dbReference type="NCBIfam" id="NF003199">
    <property type="entry name" value="PRK04169.1-3"/>
    <property type="match status" value="1"/>
</dbReference>
<dbReference type="RefSeq" id="WP_088073450.1">
    <property type="nucleotide sequence ID" value="NZ_JAHQCR010000032.1"/>
</dbReference>
<comment type="catalytic activity">
    <reaction evidence="8 9">
        <text>sn-glycerol 1-phosphate + all-trans-heptaprenyl diphosphate = 3-heptaprenyl-sn-glycero-1-phosphate + diphosphate</text>
        <dbReference type="Rhea" id="RHEA:33495"/>
        <dbReference type="ChEBI" id="CHEBI:33019"/>
        <dbReference type="ChEBI" id="CHEBI:57685"/>
        <dbReference type="ChEBI" id="CHEBI:58206"/>
        <dbReference type="ChEBI" id="CHEBI:64781"/>
        <dbReference type="EC" id="2.5.1.n9"/>
    </reaction>
</comment>
<keyword evidence="5 9" id="KW-0443">Lipid metabolism</keyword>